<dbReference type="InterPro" id="IPR005950">
    <property type="entry name" value="ModA"/>
</dbReference>
<evidence type="ECO:0000256" key="5">
    <source>
        <dbReference type="SAM" id="SignalP"/>
    </source>
</evidence>
<dbReference type="InterPro" id="IPR044084">
    <property type="entry name" value="AvModA-like_subst-bd"/>
</dbReference>
<gene>
    <name evidence="6" type="primary">modA</name>
    <name evidence="6" type="ORF">AHMF7605_07700</name>
</gene>
<evidence type="ECO:0000256" key="3">
    <source>
        <dbReference type="ARBA" id="ARBA00022729"/>
    </source>
</evidence>
<reference evidence="6 7" key="1">
    <citation type="submission" date="2018-03" db="EMBL/GenBank/DDBJ databases">
        <title>Adhaeribacter sp. HMF7605 Genome sequencing and assembly.</title>
        <authorList>
            <person name="Kang H."/>
            <person name="Kang J."/>
            <person name="Cha I."/>
            <person name="Kim H."/>
            <person name="Joh K."/>
        </authorList>
    </citation>
    <scope>NUCLEOTIDE SEQUENCE [LARGE SCALE GENOMIC DNA]</scope>
    <source>
        <strain evidence="6 7">HMF7605</strain>
    </source>
</reference>
<feature type="binding site" evidence="4">
    <location>
        <position position="57"/>
    </location>
    <ligand>
        <name>molybdate</name>
        <dbReference type="ChEBI" id="CHEBI:36264"/>
    </ligand>
</feature>
<keyword evidence="2 4" id="KW-0479">Metal-binding</keyword>
<dbReference type="PANTHER" id="PTHR30632">
    <property type="entry name" value="MOLYBDATE-BINDING PERIPLASMIC PROTEIN"/>
    <property type="match status" value="1"/>
</dbReference>
<feature type="binding site" evidence="4">
    <location>
        <position position="164"/>
    </location>
    <ligand>
        <name>molybdate</name>
        <dbReference type="ChEBI" id="CHEBI:36264"/>
    </ligand>
</feature>
<evidence type="ECO:0000256" key="2">
    <source>
        <dbReference type="ARBA" id="ARBA00022723"/>
    </source>
</evidence>
<name>A0A2T2YNY2_9BACT</name>
<dbReference type="GO" id="GO:0046872">
    <property type="term" value="F:metal ion binding"/>
    <property type="evidence" value="ECO:0007669"/>
    <property type="project" value="UniProtKB-KW"/>
</dbReference>
<evidence type="ECO:0000256" key="1">
    <source>
        <dbReference type="ARBA" id="ARBA00009175"/>
    </source>
</evidence>
<accession>A0A2T2YNY2</accession>
<dbReference type="CDD" id="cd13539">
    <property type="entry name" value="PBP2_AvModA"/>
    <property type="match status" value="1"/>
</dbReference>
<dbReference type="GO" id="GO:0015689">
    <property type="term" value="P:molybdate ion transport"/>
    <property type="evidence" value="ECO:0007669"/>
    <property type="project" value="InterPro"/>
</dbReference>
<evidence type="ECO:0000256" key="4">
    <source>
        <dbReference type="PIRSR" id="PIRSR004846-1"/>
    </source>
</evidence>
<dbReference type="RefSeq" id="WP_106933389.1">
    <property type="nucleotide sequence ID" value="NZ_PYFT01000001.1"/>
</dbReference>
<dbReference type="PIRSF" id="PIRSF004846">
    <property type="entry name" value="ModA"/>
    <property type="match status" value="1"/>
</dbReference>
<organism evidence="6 7">
    <name type="scientific">Adhaeribacter arboris</name>
    <dbReference type="NCBI Taxonomy" id="2072846"/>
    <lineage>
        <taxon>Bacteria</taxon>
        <taxon>Pseudomonadati</taxon>
        <taxon>Bacteroidota</taxon>
        <taxon>Cytophagia</taxon>
        <taxon>Cytophagales</taxon>
        <taxon>Hymenobacteraceae</taxon>
        <taxon>Adhaeribacter</taxon>
    </lineage>
</organism>
<keyword evidence="4" id="KW-0500">Molybdenum</keyword>
<dbReference type="EMBL" id="PYFT01000001">
    <property type="protein sequence ID" value="PSR57215.1"/>
    <property type="molecule type" value="Genomic_DNA"/>
</dbReference>
<dbReference type="GO" id="GO:0030973">
    <property type="term" value="F:molybdate ion binding"/>
    <property type="evidence" value="ECO:0007669"/>
    <property type="project" value="InterPro"/>
</dbReference>
<dbReference type="Gene3D" id="3.40.190.10">
    <property type="entry name" value="Periplasmic binding protein-like II"/>
    <property type="match status" value="2"/>
</dbReference>
<feature type="chain" id="PRO_5015741131" evidence="5">
    <location>
        <begin position="21"/>
        <end position="250"/>
    </location>
</feature>
<protein>
    <submittedName>
        <fullName evidence="6">Molybdate ABC transporter substrate-binding protein</fullName>
    </submittedName>
</protein>
<evidence type="ECO:0000313" key="6">
    <source>
        <dbReference type="EMBL" id="PSR57215.1"/>
    </source>
</evidence>
<dbReference type="Pfam" id="PF13531">
    <property type="entry name" value="SBP_bac_11"/>
    <property type="match status" value="1"/>
</dbReference>
<dbReference type="Proteomes" id="UP000240357">
    <property type="component" value="Unassembled WGS sequence"/>
</dbReference>
<sequence>MKSLFTWILLFLGLSLVSRAQPVRVAVAANAQFVIKILQKDFEKKTGVKTEIITGSSGKITAQIKNGAPYDIFLSADMAYPTNLFKSGFGLNAPKVYALGSLIVCSTADLTLENWRQLLTTSSINKIALANPALAPYGQAAREALQHYGIWEKVQPKLVYGESIAQVNTYITTGAVKIGFTSEALIYENPNKNKFKWVRVENKVYSTMEQGMVVLSHAKKGNYAHAMQFYAYLSSPAAQQIFRQNGYRVP</sequence>
<dbReference type="NCBIfam" id="TIGR01256">
    <property type="entry name" value="modA"/>
    <property type="match status" value="1"/>
</dbReference>
<evidence type="ECO:0000313" key="7">
    <source>
        <dbReference type="Proteomes" id="UP000240357"/>
    </source>
</evidence>
<dbReference type="AlphaFoldDB" id="A0A2T2YNY2"/>
<dbReference type="OrthoDB" id="9785015at2"/>
<proteinExistence type="inferred from homology"/>
<keyword evidence="3 5" id="KW-0732">Signal</keyword>
<dbReference type="SUPFAM" id="SSF53850">
    <property type="entry name" value="Periplasmic binding protein-like II"/>
    <property type="match status" value="1"/>
</dbReference>
<comment type="similarity">
    <text evidence="1">Belongs to the bacterial solute-binding protein ModA family.</text>
</comment>
<feature type="signal peptide" evidence="5">
    <location>
        <begin position="1"/>
        <end position="20"/>
    </location>
</feature>
<keyword evidence="7" id="KW-1185">Reference proteome</keyword>
<comment type="caution">
    <text evidence="6">The sequence shown here is derived from an EMBL/GenBank/DDBJ whole genome shotgun (WGS) entry which is preliminary data.</text>
</comment>
<dbReference type="PANTHER" id="PTHR30632:SF14">
    <property type="entry name" value="TUNGSTATE_MOLYBDATE_CHROMATE-BINDING PROTEIN MODA"/>
    <property type="match status" value="1"/>
</dbReference>
<dbReference type="InterPro" id="IPR050682">
    <property type="entry name" value="ModA/WtpA"/>
</dbReference>